<name>A0AA96V627_9EURY</name>
<keyword evidence="2" id="KW-1185">Reference proteome</keyword>
<sequence>MLSAKFESIDDDLCEDERGEDYWKRSEICIYLGNEKICTAVIDNKCTPNSVRGFRQNELDCVLRQELTS</sequence>
<proteinExistence type="predicted"/>
<accession>A0AA96V627</accession>
<organism evidence="1 2">
    <name type="scientific">Methanolapillus millepedarum</name>
    <dbReference type="NCBI Taxonomy" id="3028296"/>
    <lineage>
        <taxon>Archaea</taxon>
        <taxon>Methanobacteriati</taxon>
        <taxon>Methanobacteriota</taxon>
        <taxon>Stenosarchaea group</taxon>
        <taxon>Methanomicrobia</taxon>
        <taxon>Methanosarcinales</taxon>
        <taxon>Methanosarcinaceae</taxon>
        <taxon>Methanolapillus</taxon>
    </lineage>
</organism>
<gene>
    <name evidence="1" type="ORF">MsAc7_17330</name>
</gene>
<protein>
    <submittedName>
        <fullName evidence="1">Uncharacterized protein</fullName>
    </submittedName>
</protein>
<evidence type="ECO:0000313" key="2">
    <source>
        <dbReference type="Proteomes" id="UP001303587"/>
    </source>
</evidence>
<reference evidence="1 2" key="1">
    <citation type="submission" date="2023-07" db="EMBL/GenBank/DDBJ databases">
        <title>Closed genoem sequence of Methanosarcinaceae archaeon Ac7.</title>
        <authorList>
            <person name="Poehlein A."/>
            <person name="Protasov E."/>
            <person name="Platt K."/>
            <person name="Reeh H."/>
            <person name="Daniel R."/>
            <person name="Brune A."/>
        </authorList>
    </citation>
    <scope>NUCLEOTIDE SEQUENCE [LARGE SCALE GENOMIC DNA]</scope>
    <source>
        <strain evidence="1 2">Ac7</strain>
    </source>
</reference>
<evidence type="ECO:0000313" key="1">
    <source>
        <dbReference type="EMBL" id="WNY26160.1"/>
    </source>
</evidence>
<dbReference type="EMBL" id="CP131060">
    <property type="protein sequence ID" value="WNY26160.1"/>
    <property type="molecule type" value="Genomic_DNA"/>
</dbReference>
<dbReference type="Proteomes" id="UP001303587">
    <property type="component" value="Chromosome"/>
</dbReference>
<dbReference type="AlphaFoldDB" id="A0AA96V627"/>